<dbReference type="RefSeq" id="WP_284399954.1">
    <property type="nucleotide sequence ID" value="NZ_BSNQ01000005.1"/>
</dbReference>
<sequence>MSKLHATRKRRDENCAAWPFAAVQAIAASPSATLYRRAETNFRHHFIGSMNVNLLTG</sequence>
<dbReference type="EMBL" id="JADIKG010000010">
    <property type="protein sequence ID" value="MFK2872465.1"/>
    <property type="molecule type" value="Genomic_DNA"/>
</dbReference>
<comment type="caution">
    <text evidence="1">The sequence shown here is derived from an EMBL/GenBank/DDBJ whole genome shotgun (WGS) entry which is preliminary data.</text>
</comment>
<protein>
    <submittedName>
        <fullName evidence="1">Uncharacterized protein</fullName>
    </submittedName>
</protein>
<gene>
    <name evidence="1" type="ORF">ISP13_02895</name>
</gene>
<keyword evidence="2" id="KW-1185">Reference proteome</keyword>
<evidence type="ECO:0000313" key="1">
    <source>
        <dbReference type="EMBL" id="MFK2872465.1"/>
    </source>
</evidence>
<reference evidence="1 2" key="1">
    <citation type="submission" date="2020-10" db="EMBL/GenBank/DDBJ databases">
        <title>Phylogeny of dyella-like bacteria.</title>
        <authorList>
            <person name="Fu J."/>
        </authorList>
    </citation>
    <scope>NUCLEOTIDE SEQUENCE [LARGE SCALE GENOMIC DNA]</scope>
    <source>
        <strain evidence="1 2">DHOB07</strain>
    </source>
</reference>
<proteinExistence type="predicted"/>
<evidence type="ECO:0000313" key="2">
    <source>
        <dbReference type="Proteomes" id="UP001620405"/>
    </source>
</evidence>
<accession>A0ABW8IT00</accession>
<dbReference type="Proteomes" id="UP001620405">
    <property type="component" value="Unassembled WGS sequence"/>
</dbReference>
<organism evidence="1 2">
    <name type="scientific">Dyella lipolytica</name>
    <dbReference type="NCBI Taxonomy" id="1867835"/>
    <lineage>
        <taxon>Bacteria</taxon>
        <taxon>Pseudomonadati</taxon>
        <taxon>Pseudomonadota</taxon>
        <taxon>Gammaproteobacteria</taxon>
        <taxon>Lysobacterales</taxon>
        <taxon>Rhodanobacteraceae</taxon>
        <taxon>Dyella</taxon>
    </lineage>
</organism>
<name>A0ABW8IT00_9GAMM</name>